<reference evidence="1 2" key="1">
    <citation type="journal article" date="2020" name="Arch. Microbiol.">
        <title>Bradyrhizobium uaiense sp. nov., a new highly efficient cowpea symbiont.</title>
        <authorList>
            <person name="Cabral Michel D."/>
            <person name="Azarias Guimaraes A."/>
            <person name="Martins da Costa E."/>
            <person name="Soares de Carvalho T."/>
            <person name="Balsanelli E."/>
            <person name="Willems A."/>
            <person name="Maltempi de Souza E."/>
            <person name="de Souza Moreira F.M."/>
        </authorList>
    </citation>
    <scope>NUCLEOTIDE SEQUENCE [LARGE SCALE GENOMIC DNA]</scope>
    <source>
        <strain evidence="1 2">UFLA 03-164</strain>
    </source>
</reference>
<sequence>MHAIKSGGAMPLHHNVDPNFPYDGPDFDEFCIAENGYLKASRDRSPCITCALSKLCQAGFEKQVHLAVEGRDPSLTKDCELTASDLTAERLLAGLSEDEIAFVKTHISSLAEECGNG</sequence>
<evidence type="ECO:0000313" key="2">
    <source>
        <dbReference type="Proteomes" id="UP000468531"/>
    </source>
</evidence>
<proteinExistence type="predicted"/>
<protein>
    <submittedName>
        <fullName evidence="1">Uncharacterized protein</fullName>
    </submittedName>
</protein>
<evidence type="ECO:0000313" key="1">
    <source>
        <dbReference type="EMBL" id="NEV02108.1"/>
    </source>
</evidence>
<organism evidence="1 2">
    <name type="scientific">Bradyrhizobium uaiense</name>
    <dbReference type="NCBI Taxonomy" id="2594946"/>
    <lineage>
        <taxon>Bacteria</taxon>
        <taxon>Pseudomonadati</taxon>
        <taxon>Pseudomonadota</taxon>
        <taxon>Alphaproteobacteria</taxon>
        <taxon>Hyphomicrobiales</taxon>
        <taxon>Nitrobacteraceae</taxon>
        <taxon>Bradyrhizobium</taxon>
    </lineage>
</organism>
<gene>
    <name evidence="1" type="ORF">FNJ47_41805</name>
</gene>
<accession>A0A6P1BU93</accession>
<dbReference type="AlphaFoldDB" id="A0A6P1BU93"/>
<comment type="caution">
    <text evidence="1">The sequence shown here is derived from an EMBL/GenBank/DDBJ whole genome shotgun (WGS) entry which is preliminary data.</text>
</comment>
<dbReference type="RefSeq" id="WP_163161981.1">
    <property type="nucleotide sequence ID" value="NZ_VKHP01000311.1"/>
</dbReference>
<dbReference type="EMBL" id="VKHP01000311">
    <property type="protein sequence ID" value="NEV02108.1"/>
    <property type="molecule type" value="Genomic_DNA"/>
</dbReference>
<keyword evidence="2" id="KW-1185">Reference proteome</keyword>
<name>A0A6P1BU93_9BRAD</name>
<dbReference type="Proteomes" id="UP000468531">
    <property type="component" value="Unassembled WGS sequence"/>
</dbReference>